<name>A0A1V6SIN2_9EURO</name>
<reference evidence="3" key="1">
    <citation type="journal article" date="2017" name="Nat. Microbiol.">
        <title>Global analysis of biosynthetic gene clusters reveals vast potential of secondary metabolite production in Penicillium species.</title>
        <authorList>
            <person name="Nielsen J.C."/>
            <person name="Grijseels S."/>
            <person name="Prigent S."/>
            <person name="Ji B."/>
            <person name="Dainat J."/>
            <person name="Nielsen K.F."/>
            <person name="Frisvad J.C."/>
            <person name="Workman M."/>
            <person name="Nielsen J."/>
        </authorList>
    </citation>
    <scope>NUCLEOTIDE SEQUENCE [LARGE SCALE GENOMIC DNA]</scope>
    <source>
        <strain evidence="3">IBT 14082</strain>
    </source>
</reference>
<gene>
    <name evidence="2" type="ORF">PENFLA_c048G04376</name>
</gene>
<evidence type="ECO:0000313" key="2">
    <source>
        <dbReference type="EMBL" id="OQE13433.1"/>
    </source>
</evidence>
<feature type="region of interest" description="Disordered" evidence="1">
    <location>
        <begin position="1"/>
        <end position="28"/>
    </location>
</feature>
<dbReference type="STRING" id="254877.A0A1V6SIN2"/>
<dbReference type="AlphaFoldDB" id="A0A1V6SIN2"/>
<dbReference type="EMBL" id="MLQL01000048">
    <property type="protein sequence ID" value="OQE13433.1"/>
    <property type="molecule type" value="Genomic_DNA"/>
</dbReference>
<comment type="caution">
    <text evidence="2">The sequence shown here is derived from an EMBL/GenBank/DDBJ whole genome shotgun (WGS) entry which is preliminary data.</text>
</comment>
<protein>
    <submittedName>
        <fullName evidence="2">Uncharacterized protein</fullName>
    </submittedName>
</protein>
<accession>A0A1V6SIN2</accession>
<evidence type="ECO:0000313" key="3">
    <source>
        <dbReference type="Proteomes" id="UP000191342"/>
    </source>
</evidence>
<keyword evidence="3" id="KW-1185">Reference proteome</keyword>
<dbReference type="Proteomes" id="UP000191342">
    <property type="component" value="Unassembled WGS sequence"/>
</dbReference>
<dbReference type="OrthoDB" id="4271839at2759"/>
<proteinExistence type="predicted"/>
<organism evidence="2 3">
    <name type="scientific">Penicillium flavigenum</name>
    <dbReference type="NCBI Taxonomy" id="254877"/>
    <lineage>
        <taxon>Eukaryota</taxon>
        <taxon>Fungi</taxon>
        <taxon>Dikarya</taxon>
        <taxon>Ascomycota</taxon>
        <taxon>Pezizomycotina</taxon>
        <taxon>Eurotiomycetes</taxon>
        <taxon>Eurotiomycetidae</taxon>
        <taxon>Eurotiales</taxon>
        <taxon>Aspergillaceae</taxon>
        <taxon>Penicillium</taxon>
    </lineage>
</organism>
<evidence type="ECO:0000256" key="1">
    <source>
        <dbReference type="SAM" id="MobiDB-lite"/>
    </source>
</evidence>
<sequence>MPPKRVEAANGPQAPRKAAECTDNTPNTPAASHGVHAELLEYTDPAETGWCIHCFRAAVRDWDENEWVRPLKINCIRDAASERCQRCCHAHDKCELLYVGIRGHGFELHALLEWVMEFWINEESEFGQTDDASLVHDIEIVHAAAVAVRDLCAGLDRLIKSHGSAHNLVGERGGSAVDEAKASYAQYCSSRRGFLQVPPPLDPRSDGTPHPKRIQFEHCARQHPRLDIHSDFGLPWYMSVRSFKETIEELIQDEFDHSDANIVAWYTTMLATFPLTISLLQSTQQVPEIYKIYIWTDGRPSFGQLNHY</sequence>